<gene>
    <name evidence="7" type="primary">cypB_2</name>
    <name evidence="7" type="ORF">ElP_60660</name>
</gene>
<organism evidence="7 8">
    <name type="scientific">Tautonia plasticadhaerens</name>
    <dbReference type="NCBI Taxonomy" id="2527974"/>
    <lineage>
        <taxon>Bacteria</taxon>
        <taxon>Pseudomonadati</taxon>
        <taxon>Planctomycetota</taxon>
        <taxon>Planctomycetia</taxon>
        <taxon>Isosphaerales</taxon>
        <taxon>Isosphaeraceae</taxon>
        <taxon>Tautonia</taxon>
    </lineage>
</organism>
<evidence type="ECO:0000259" key="6">
    <source>
        <dbReference type="PROSITE" id="PS50072"/>
    </source>
</evidence>
<dbReference type="PROSITE" id="PS50072">
    <property type="entry name" value="CSA_PPIASE_2"/>
    <property type="match status" value="1"/>
</dbReference>
<dbReference type="InterPro" id="IPR044666">
    <property type="entry name" value="Cyclophilin_A-like"/>
</dbReference>
<comment type="similarity">
    <text evidence="1">Belongs to the cyclophilin-type PPIase family.</text>
</comment>
<proteinExistence type="inferred from homology"/>
<dbReference type="OrthoDB" id="270889at2"/>
<dbReference type="GO" id="GO:0003755">
    <property type="term" value="F:peptidyl-prolyl cis-trans isomerase activity"/>
    <property type="evidence" value="ECO:0007669"/>
    <property type="project" value="UniProtKB-KW"/>
</dbReference>
<dbReference type="KEGG" id="tpla:ElP_60660"/>
<evidence type="ECO:0000313" key="7">
    <source>
        <dbReference type="EMBL" id="QDV38117.1"/>
    </source>
</evidence>
<dbReference type="Pfam" id="PF00160">
    <property type="entry name" value="Pro_isomerase"/>
    <property type="match status" value="1"/>
</dbReference>
<feature type="domain" description="PPIase cyclophilin-type" evidence="6">
    <location>
        <begin position="88"/>
        <end position="228"/>
    </location>
</feature>
<evidence type="ECO:0000256" key="2">
    <source>
        <dbReference type="ARBA" id="ARBA00013194"/>
    </source>
</evidence>
<dbReference type="RefSeq" id="WP_145276368.1">
    <property type="nucleotide sequence ID" value="NZ_CP036426.1"/>
</dbReference>
<dbReference type="Proteomes" id="UP000317835">
    <property type="component" value="Chromosome"/>
</dbReference>
<sequence length="618" mass="62394">MARRTGGRRTGRGLAVEALEGRQLLAAPVIEPIPAVSVPGGKTLFVPLRGSDADGDPITYAVASDSSGVRAEVRAGGTFLRLSVEGFGDLEFQLFGDLAPETVRQITDLVDDGFYDGLTFHRVIPGFVLQGGDPEGDGSGGPGFRFDDEFAPSAIFSGSGQLAMANSGKDTNGSQLFVTLGPQRSLDFNHTILGQLVRGQDVAEAIADVPTGSNDRPTTPVVISDARIVSNVTDSVLLIRADEGADAAVVTVTARDGTGETDSEAIAVDVVADATDDPPILGPVADQQAVSGVPLGFDLSSTDLEGDPVEYQATLVTNADRASVAVSGNRVTVTPQAGFTGDLTLRVGVRQQGATGRGSTPNPYDSQEITVSVAPSSLPIEGVPVSGTEGVALRDVPVARIPATAGGVASDYSATIDWGDGTTTGGTVVGREGGGFEVRGTHTYGSDGNFPMVISVTGPDDATTSTLTTVTVVGAQSSPLLVSVVGTPGAVALGRDVAYSVVIRNSGTTPLQGVTLLQTLPAGSTFVSSTIAPTAQAAGQVTIPVGTIAAGESRTVTVVARPTAAGTYSTLARVSAQGIAAVSASDTTTVTEAPAPTTPPGSSTWNGSASGPTRPGSY</sequence>
<dbReference type="PANTHER" id="PTHR45625">
    <property type="entry name" value="PEPTIDYL-PROLYL CIS-TRANS ISOMERASE-RELATED"/>
    <property type="match status" value="1"/>
</dbReference>
<dbReference type="InterPro" id="IPR020892">
    <property type="entry name" value="Cyclophilin-type_PPIase_CS"/>
</dbReference>
<dbReference type="Gene3D" id="2.40.100.10">
    <property type="entry name" value="Cyclophilin-like"/>
    <property type="match status" value="1"/>
</dbReference>
<dbReference type="InterPro" id="IPR001434">
    <property type="entry name" value="OmcB-like_DUF11"/>
</dbReference>
<dbReference type="EC" id="5.2.1.8" evidence="2"/>
<dbReference type="PROSITE" id="PS00170">
    <property type="entry name" value="CSA_PPIASE_1"/>
    <property type="match status" value="1"/>
</dbReference>
<dbReference type="CDD" id="cd00317">
    <property type="entry name" value="cyclophilin"/>
    <property type="match status" value="1"/>
</dbReference>
<dbReference type="Pfam" id="PF01345">
    <property type="entry name" value="DUF11"/>
    <property type="match status" value="1"/>
</dbReference>
<evidence type="ECO:0000256" key="5">
    <source>
        <dbReference type="SAM" id="MobiDB-lite"/>
    </source>
</evidence>
<dbReference type="InterPro" id="IPR013783">
    <property type="entry name" value="Ig-like_fold"/>
</dbReference>
<feature type="compositionally biased region" description="Low complexity" evidence="5">
    <location>
        <begin position="585"/>
        <end position="595"/>
    </location>
</feature>
<keyword evidence="4 7" id="KW-0413">Isomerase</keyword>
<evidence type="ECO:0000256" key="1">
    <source>
        <dbReference type="ARBA" id="ARBA00007365"/>
    </source>
</evidence>
<evidence type="ECO:0000313" key="8">
    <source>
        <dbReference type="Proteomes" id="UP000317835"/>
    </source>
</evidence>
<protein>
    <recommendedName>
        <fullName evidence="2">peptidylprolyl isomerase</fullName>
        <ecNumber evidence="2">5.2.1.8</ecNumber>
    </recommendedName>
</protein>
<evidence type="ECO:0000256" key="3">
    <source>
        <dbReference type="ARBA" id="ARBA00023110"/>
    </source>
</evidence>
<keyword evidence="3" id="KW-0697">Rotamase</keyword>
<dbReference type="GO" id="GO:0006457">
    <property type="term" value="P:protein folding"/>
    <property type="evidence" value="ECO:0007669"/>
    <property type="project" value="InterPro"/>
</dbReference>
<feature type="region of interest" description="Disordered" evidence="5">
    <location>
        <begin position="585"/>
        <end position="618"/>
    </location>
</feature>
<dbReference type="EMBL" id="CP036426">
    <property type="protein sequence ID" value="QDV38117.1"/>
    <property type="molecule type" value="Genomic_DNA"/>
</dbReference>
<dbReference type="NCBIfam" id="TIGR01451">
    <property type="entry name" value="B_ant_repeat"/>
    <property type="match status" value="1"/>
</dbReference>
<dbReference type="InterPro" id="IPR002130">
    <property type="entry name" value="Cyclophilin-type_PPIase_dom"/>
</dbReference>
<dbReference type="InterPro" id="IPR029000">
    <property type="entry name" value="Cyclophilin-like_dom_sf"/>
</dbReference>
<feature type="compositionally biased region" description="Polar residues" evidence="5">
    <location>
        <begin position="601"/>
        <end position="611"/>
    </location>
</feature>
<dbReference type="PANTHER" id="PTHR45625:SF4">
    <property type="entry name" value="PEPTIDYLPROLYL ISOMERASE DOMAIN AND WD REPEAT-CONTAINING PROTEIN 1"/>
    <property type="match status" value="1"/>
</dbReference>
<dbReference type="SUPFAM" id="SSF50891">
    <property type="entry name" value="Cyclophilin-like"/>
    <property type="match status" value="1"/>
</dbReference>
<keyword evidence="8" id="KW-1185">Reference proteome</keyword>
<name>A0A518HBB6_9BACT</name>
<dbReference type="AlphaFoldDB" id="A0A518HBB6"/>
<reference evidence="7 8" key="1">
    <citation type="submission" date="2019-02" db="EMBL/GenBank/DDBJ databases">
        <title>Deep-cultivation of Planctomycetes and their phenomic and genomic characterization uncovers novel biology.</title>
        <authorList>
            <person name="Wiegand S."/>
            <person name="Jogler M."/>
            <person name="Boedeker C."/>
            <person name="Pinto D."/>
            <person name="Vollmers J."/>
            <person name="Rivas-Marin E."/>
            <person name="Kohn T."/>
            <person name="Peeters S.H."/>
            <person name="Heuer A."/>
            <person name="Rast P."/>
            <person name="Oberbeckmann S."/>
            <person name="Bunk B."/>
            <person name="Jeske O."/>
            <person name="Meyerdierks A."/>
            <person name="Storesund J.E."/>
            <person name="Kallscheuer N."/>
            <person name="Luecker S."/>
            <person name="Lage O.M."/>
            <person name="Pohl T."/>
            <person name="Merkel B.J."/>
            <person name="Hornburger P."/>
            <person name="Mueller R.-W."/>
            <person name="Bruemmer F."/>
            <person name="Labrenz M."/>
            <person name="Spormann A.M."/>
            <person name="Op den Camp H."/>
            <person name="Overmann J."/>
            <person name="Amann R."/>
            <person name="Jetten M.S.M."/>
            <person name="Mascher T."/>
            <person name="Medema M.H."/>
            <person name="Devos D.P."/>
            <person name="Kaster A.-K."/>
            <person name="Ovreas L."/>
            <person name="Rohde M."/>
            <person name="Galperin M.Y."/>
            <person name="Jogler C."/>
        </authorList>
    </citation>
    <scope>NUCLEOTIDE SEQUENCE [LARGE SCALE GENOMIC DNA]</scope>
    <source>
        <strain evidence="7 8">ElP</strain>
    </source>
</reference>
<accession>A0A518HBB6</accession>
<dbReference type="PRINTS" id="PR00153">
    <property type="entry name" value="CSAPPISMRASE"/>
</dbReference>
<dbReference type="Gene3D" id="2.60.40.10">
    <property type="entry name" value="Immunoglobulins"/>
    <property type="match status" value="1"/>
</dbReference>
<evidence type="ECO:0000256" key="4">
    <source>
        <dbReference type="ARBA" id="ARBA00023235"/>
    </source>
</evidence>
<dbReference type="InterPro" id="IPR047589">
    <property type="entry name" value="DUF11_rpt"/>
</dbReference>